<evidence type="ECO:0000313" key="3">
    <source>
        <dbReference type="Ensembl" id="ENSELUP00000015634.1"/>
    </source>
</evidence>
<keyword evidence="2" id="KW-0732">Signal</keyword>
<dbReference type="InParanoid" id="A0A3P8YGD8"/>
<dbReference type="GO" id="GO:0005509">
    <property type="term" value="F:calcium ion binding"/>
    <property type="evidence" value="ECO:0007669"/>
    <property type="project" value="InterPro"/>
</dbReference>
<dbReference type="PANTHER" id="PTHR12824:SF2">
    <property type="entry name" value="GROUP XIIB SECRETORY PHOSPHOLIPASE A2-LIKE PROTEIN"/>
    <property type="match status" value="1"/>
</dbReference>
<dbReference type="Gene3D" id="1.20.90.10">
    <property type="entry name" value="Phospholipase A2 domain"/>
    <property type="match status" value="1"/>
</dbReference>
<dbReference type="GO" id="GO:0006644">
    <property type="term" value="P:phospholipid metabolic process"/>
    <property type="evidence" value="ECO:0007669"/>
    <property type="project" value="InterPro"/>
</dbReference>
<dbReference type="OrthoDB" id="3935740at2759"/>
<dbReference type="GO" id="GO:0050482">
    <property type="term" value="P:arachidonate secretion"/>
    <property type="evidence" value="ECO:0007669"/>
    <property type="project" value="InterPro"/>
</dbReference>
<dbReference type="GO" id="GO:0070328">
    <property type="term" value="P:triglyceride homeostasis"/>
    <property type="evidence" value="ECO:0007669"/>
    <property type="project" value="TreeGrafter"/>
</dbReference>
<feature type="signal peptide" evidence="2">
    <location>
        <begin position="1"/>
        <end position="21"/>
    </location>
</feature>
<protein>
    <recommendedName>
        <fullName evidence="5">Phospholipase A2, group XIIB</fullName>
    </recommendedName>
</protein>
<dbReference type="KEGG" id="els:105008741"/>
<sequence length="361" mass="38898">MLPRTLSVLLLCLSLSSGMCASLVREKIPEEDIPTLETPVEVETAMADIPVAGTPVMAEPNDTPAAGPLVAVESIAEAVVAHEDHPEEPNVGSPDSDALAAMTVEGKSAHMEELKANTPTMEDTADVDLKSMVKETLRAEAMIQELSDQPEEQEGLTEDVEIQQAILRESADQDSSEEPGTKAPATPTVPGGDTQTEDSGWGLASIRDSLQATNGYFDSLVELMGGPNGVCQYVCKYGETPVHRQGYTTTEPNGCASDVIGFQVPDIFDLGIPAMTQCCNQLDSCYDTCGSIKHHCDTQYRWCLHAICSDLKKSLGFVSKVKACESVADTLYSTVWTLGCRSFMNSQREACYCEGEDRDEL</sequence>
<dbReference type="SUPFAM" id="SSF48619">
    <property type="entry name" value="Phospholipase A2, PLA2"/>
    <property type="match status" value="1"/>
</dbReference>
<dbReference type="PANTHER" id="PTHR12824">
    <property type="entry name" value="GROUP XII SECRETORY PHOSPHOLIPASE A2 FAMILY MEMBER"/>
    <property type="match status" value="1"/>
</dbReference>
<evidence type="ECO:0000256" key="2">
    <source>
        <dbReference type="SAM" id="SignalP"/>
    </source>
</evidence>
<dbReference type="Bgee" id="ENSELUG00000015559">
    <property type="expression patterns" value="Expressed in liver and 6 other cell types or tissues"/>
</dbReference>
<reference evidence="3" key="2">
    <citation type="submission" date="2020-02" db="EMBL/GenBank/DDBJ databases">
        <title>Esox lucius (northern pike) genome, fEsoLuc1, primary haplotype.</title>
        <authorList>
            <person name="Myers G."/>
            <person name="Karagic N."/>
            <person name="Meyer A."/>
            <person name="Pippel M."/>
            <person name="Reichard M."/>
            <person name="Winkler S."/>
            <person name="Tracey A."/>
            <person name="Sims Y."/>
            <person name="Howe K."/>
            <person name="Rhie A."/>
            <person name="Formenti G."/>
            <person name="Durbin R."/>
            <person name="Fedrigo O."/>
            <person name="Jarvis E.D."/>
        </authorList>
    </citation>
    <scope>NUCLEOTIDE SEQUENCE [LARGE SCALE GENOMIC DNA]</scope>
</reference>
<accession>A0A3P8YGD8</accession>
<evidence type="ECO:0008006" key="5">
    <source>
        <dbReference type="Google" id="ProtNLM"/>
    </source>
</evidence>
<dbReference type="AlphaFoldDB" id="A0A3P8YGD8"/>
<evidence type="ECO:0000313" key="4">
    <source>
        <dbReference type="Proteomes" id="UP000265140"/>
    </source>
</evidence>
<organism evidence="3 4">
    <name type="scientific">Esox lucius</name>
    <name type="common">Northern pike</name>
    <dbReference type="NCBI Taxonomy" id="8010"/>
    <lineage>
        <taxon>Eukaryota</taxon>
        <taxon>Metazoa</taxon>
        <taxon>Chordata</taxon>
        <taxon>Craniata</taxon>
        <taxon>Vertebrata</taxon>
        <taxon>Euteleostomi</taxon>
        <taxon>Actinopterygii</taxon>
        <taxon>Neopterygii</taxon>
        <taxon>Teleostei</taxon>
        <taxon>Protacanthopterygii</taxon>
        <taxon>Esociformes</taxon>
        <taxon>Esocidae</taxon>
        <taxon>Esox</taxon>
    </lineage>
</organism>
<dbReference type="Pfam" id="PF06951">
    <property type="entry name" value="PLA2G12"/>
    <property type="match status" value="1"/>
</dbReference>
<dbReference type="GeneID" id="105008741"/>
<dbReference type="RefSeq" id="XP_010866404.1">
    <property type="nucleotide sequence ID" value="XM_010868102.5"/>
</dbReference>
<dbReference type="GeneTree" id="ENSGT00390000008798"/>
<dbReference type="STRING" id="8010.ENSELUP00000015634"/>
<reference evidence="3" key="4">
    <citation type="submission" date="2025-09" db="UniProtKB">
        <authorList>
            <consortium name="Ensembl"/>
        </authorList>
    </citation>
    <scope>IDENTIFICATION</scope>
</reference>
<evidence type="ECO:0000256" key="1">
    <source>
        <dbReference type="SAM" id="MobiDB-lite"/>
    </source>
</evidence>
<keyword evidence="4" id="KW-1185">Reference proteome</keyword>
<dbReference type="InterPro" id="IPR010711">
    <property type="entry name" value="PLA2G12"/>
</dbReference>
<reference evidence="3" key="3">
    <citation type="submission" date="2025-08" db="UniProtKB">
        <authorList>
            <consortium name="Ensembl"/>
        </authorList>
    </citation>
    <scope>IDENTIFICATION</scope>
</reference>
<proteinExistence type="predicted"/>
<gene>
    <name evidence="3" type="primary">PLA2G12B</name>
</gene>
<dbReference type="OMA" id="EPNGCAS"/>
<dbReference type="Ensembl" id="ENSELUT00000024771.3">
    <property type="protein sequence ID" value="ENSELUP00000015634.1"/>
    <property type="gene ID" value="ENSELUG00000015559.3"/>
</dbReference>
<dbReference type="GO" id="GO:0042632">
    <property type="term" value="P:cholesterol homeostasis"/>
    <property type="evidence" value="ECO:0007669"/>
    <property type="project" value="TreeGrafter"/>
</dbReference>
<dbReference type="InterPro" id="IPR036444">
    <property type="entry name" value="PLipase_A2_dom_sf"/>
</dbReference>
<dbReference type="GO" id="GO:0005576">
    <property type="term" value="C:extracellular region"/>
    <property type="evidence" value="ECO:0007669"/>
    <property type="project" value="InterPro"/>
</dbReference>
<feature type="chain" id="PRO_5018130918" description="Phospholipase A2, group XIIB" evidence="2">
    <location>
        <begin position="22"/>
        <end position="361"/>
    </location>
</feature>
<dbReference type="GO" id="GO:0016042">
    <property type="term" value="P:lipid catabolic process"/>
    <property type="evidence" value="ECO:0007669"/>
    <property type="project" value="InterPro"/>
</dbReference>
<dbReference type="CTD" id="84647"/>
<dbReference type="Proteomes" id="UP000265140">
    <property type="component" value="Chromosome 5"/>
</dbReference>
<name>A0A3P8YGD8_ESOLU</name>
<feature type="region of interest" description="Disordered" evidence="1">
    <location>
        <begin position="170"/>
        <end position="200"/>
    </location>
</feature>
<dbReference type="GO" id="GO:0004623">
    <property type="term" value="F:phospholipase A2 activity"/>
    <property type="evidence" value="ECO:0007669"/>
    <property type="project" value="InterPro"/>
</dbReference>
<reference evidence="4" key="1">
    <citation type="journal article" date="2014" name="PLoS ONE">
        <title>The genome and linkage map of the northern pike (Esox lucius): conserved synteny revealed between the salmonid sister group and the Neoteleostei.</title>
        <authorList>
            <person name="Rondeau E.B."/>
            <person name="Minkley D.R."/>
            <person name="Leong J.S."/>
            <person name="Messmer A.M."/>
            <person name="Jantzen J.R."/>
            <person name="von Schalburg K.R."/>
            <person name="Lemon C."/>
            <person name="Bird N.H."/>
            <person name="Koop B.F."/>
        </authorList>
    </citation>
    <scope>NUCLEOTIDE SEQUENCE</scope>
</reference>